<evidence type="ECO:0000313" key="1">
    <source>
        <dbReference type="EMBL" id="SFB61958.1"/>
    </source>
</evidence>
<gene>
    <name evidence="1" type="ORF">SAMN05216266_12945</name>
</gene>
<reference evidence="2" key="1">
    <citation type="submission" date="2016-10" db="EMBL/GenBank/DDBJ databases">
        <authorList>
            <person name="Varghese N."/>
            <person name="Submissions S."/>
        </authorList>
    </citation>
    <scope>NUCLEOTIDE SEQUENCE [LARGE SCALE GENOMIC DNA]</scope>
    <source>
        <strain evidence="2">CGMCC 4.3568</strain>
    </source>
</reference>
<dbReference type="EMBL" id="FOKG01000029">
    <property type="protein sequence ID" value="SFB61958.1"/>
    <property type="molecule type" value="Genomic_DNA"/>
</dbReference>
<protein>
    <recommendedName>
        <fullName evidence="3">Proteins of 100 residues with WXG</fullName>
    </recommendedName>
</protein>
<accession>A0A1I1CM09</accession>
<keyword evidence="2" id="KW-1185">Reference proteome</keyword>
<organism evidence="1 2">
    <name type="scientific">Amycolatopsis marina</name>
    <dbReference type="NCBI Taxonomy" id="490629"/>
    <lineage>
        <taxon>Bacteria</taxon>
        <taxon>Bacillati</taxon>
        <taxon>Actinomycetota</taxon>
        <taxon>Actinomycetes</taxon>
        <taxon>Pseudonocardiales</taxon>
        <taxon>Pseudonocardiaceae</taxon>
        <taxon>Amycolatopsis</taxon>
    </lineage>
</organism>
<evidence type="ECO:0000313" key="2">
    <source>
        <dbReference type="Proteomes" id="UP000243799"/>
    </source>
</evidence>
<evidence type="ECO:0008006" key="3">
    <source>
        <dbReference type="Google" id="ProtNLM"/>
    </source>
</evidence>
<name>A0A1I1CM09_9PSEU</name>
<dbReference type="Proteomes" id="UP000243799">
    <property type="component" value="Unassembled WGS sequence"/>
</dbReference>
<sequence>MAEASGFWTGVTATEQVQKVFGGAVGGIAAGATLGPAGNASWEFDPDEIDSVISKWKALRDDVVGDRDAIRDMLEMAIPPSGDDPSGTFVGDLQESLRSLLESNVSMLAYIQNFVEKLETAKAGIEAKDEENSNPFQAVGGSFNV</sequence>
<proteinExistence type="predicted"/>
<dbReference type="AlphaFoldDB" id="A0A1I1CM09"/>
<dbReference type="RefSeq" id="WP_143101954.1">
    <property type="nucleotide sequence ID" value="NZ_FOKG01000029.1"/>
</dbReference>
<dbReference type="OrthoDB" id="3627045at2"/>